<proteinExistence type="predicted"/>
<keyword evidence="3 6" id="KW-1133">Transmembrane helix</keyword>
<reference evidence="7" key="1">
    <citation type="submission" date="2023-10" db="EMBL/GenBank/DDBJ databases">
        <title>Genome assemblies of two species of porcelain crab, Petrolisthes cinctipes and Petrolisthes manimaculis (Anomura: Porcellanidae).</title>
        <authorList>
            <person name="Angst P."/>
        </authorList>
    </citation>
    <scope>NUCLEOTIDE SEQUENCE</scope>
    <source>
        <strain evidence="7">PB745_01</strain>
        <tissue evidence="7">Gill</tissue>
    </source>
</reference>
<dbReference type="Gene3D" id="1.20.1250.20">
    <property type="entry name" value="MFS general substrate transporter like domains"/>
    <property type="match status" value="1"/>
</dbReference>
<feature type="transmembrane region" description="Helical" evidence="6">
    <location>
        <begin position="77"/>
        <end position="97"/>
    </location>
</feature>
<dbReference type="SUPFAM" id="SSF103473">
    <property type="entry name" value="MFS general substrate transporter"/>
    <property type="match status" value="1"/>
</dbReference>
<accession>A0AAE1G6E7</accession>
<feature type="region of interest" description="Disordered" evidence="5">
    <location>
        <begin position="190"/>
        <end position="210"/>
    </location>
</feature>
<dbReference type="PANTHER" id="PTHR24064">
    <property type="entry name" value="SOLUTE CARRIER FAMILY 22 MEMBER"/>
    <property type="match status" value="1"/>
</dbReference>
<protein>
    <submittedName>
        <fullName evidence="7">Uncharacterized protein</fullName>
    </submittedName>
</protein>
<sequence>MTKDHSVFQEKSKKCERRESVGVSVRTRLEQVLRKTFVLVLTPGLRLKAFIIFYLWITISAIYYGVSLNSYNLSTNIYLYTFLGGLLEIPAYLLLWLATATLGRKKTFAILFLICGISISLLTILMLLLQKVGNVCVLTEFLTPPSLTSDYSVTVTGEVRVWAPSAVFSVGALVAAAVVFILPETKNKNMPQGVDEEEDDNDHGIMTIEK</sequence>
<evidence type="ECO:0000313" key="8">
    <source>
        <dbReference type="Proteomes" id="UP001286313"/>
    </source>
</evidence>
<comment type="subcellular location">
    <subcellularLocation>
        <location evidence="1">Membrane</location>
        <topology evidence="1">Multi-pass membrane protein</topology>
    </subcellularLocation>
</comment>
<feature type="transmembrane region" description="Helical" evidence="6">
    <location>
        <begin position="36"/>
        <end position="57"/>
    </location>
</feature>
<evidence type="ECO:0000256" key="4">
    <source>
        <dbReference type="ARBA" id="ARBA00023136"/>
    </source>
</evidence>
<evidence type="ECO:0000313" key="7">
    <source>
        <dbReference type="EMBL" id="KAK3887037.1"/>
    </source>
</evidence>
<comment type="caution">
    <text evidence="7">The sequence shown here is derived from an EMBL/GenBank/DDBJ whole genome shotgun (WGS) entry which is preliminary data.</text>
</comment>
<feature type="transmembrane region" description="Helical" evidence="6">
    <location>
        <begin position="161"/>
        <end position="182"/>
    </location>
</feature>
<keyword evidence="4 6" id="KW-0472">Membrane</keyword>
<gene>
    <name evidence="7" type="ORF">Pcinc_008802</name>
</gene>
<organism evidence="7 8">
    <name type="scientific">Petrolisthes cinctipes</name>
    <name type="common">Flat porcelain crab</name>
    <dbReference type="NCBI Taxonomy" id="88211"/>
    <lineage>
        <taxon>Eukaryota</taxon>
        <taxon>Metazoa</taxon>
        <taxon>Ecdysozoa</taxon>
        <taxon>Arthropoda</taxon>
        <taxon>Crustacea</taxon>
        <taxon>Multicrustacea</taxon>
        <taxon>Malacostraca</taxon>
        <taxon>Eumalacostraca</taxon>
        <taxon>Eucarida</taxon>
        <taxon>Decapoda</taxon>
        <taxon>Pleocyemata</taxon>
        <taxon>Anomura</taxon>
        <taxon>Galatheoidea</taxon>
        <taxon>Porcellanidae</taxon>
        <taxon>Petrolisthes</taxon>
    </lineage>
</organism>
<evidence type="ECO:0000256" key="3">
    <source>
        <dbReference type="ARBA" id="ARBA00022989"/>
    </source>
</evidence>
<dbReference type="AlphaFoldDB" id="A0AAE1G6E7"/>
<evidence type="ECO:0000256" key="2">
    <source>
        <dbReference type="ARBA" id="ARBA00022692"/>
    </source>
</evidence>
<feature type="transmembrane region" description="Helical" evidence="6">
    <location>
        <begin position="109"/>
        <end position="129"/>
    </location>
</feature>
<evidence type="ECO:0000256" key="5">
    <source>
        <dbReference type="SAM" id="MobiDB-lite"/>
    </source>
</evidence>
<dbReference type="InterPro" id="IPR036259">
    <property type="entry name" value="MFS_trans_sf"/>
</dbReference>
<dbReference type="GO" id="GO:0016020">
    <property type="term" value="C:membrane"/>
    <property type="evidence" value="ECO:0007669"/>
    <property type="project" value="UniProtKB-SubCell"/>
</dbReference>
<evidence type="ECO:0000256" key="1">
    <source>
        <dbReference type="ARBA" id="ARBA00004141"/>
    </source>
</evidence>
<name>A0AAE1G6E7_PETCI</name>
<evidence type="ECO:0000256" key="6">
    <source>
        <dbReference type="SAM" id="Phobius"/>
    </source>
</evidence>
<keyword evidence="8" id="KW-1185">Reference proteome</keyword>
<dbReference type="EMBL" id="JAWQEG010000653">
    <property type="protein sequence ID" value="KAK3887037.1"/>
    <property type="molecule type" value="Genomic_DNA"/>
</dbReference>
<keyword evidence="2 6" id="KW-0812">Transmembrane</keyword>
<dbReference type="Proteomes" id="UP001286313">
    <property type="component" value="Unassembled WGS sequence"/>
</dbReference>